<dbReference type="Proteomes" id="UP000263642">
    <property type="component" value="Unassembled WGS sequence"/>
</dbReference>
<proteinExistence type="predicted"/>
<feature type="region of interest" description="Disordered" evidence="1">
    <location>
        <begin position="106"/>
        <end position="125"/>
    </location>
</feature>
<evidence type="ECO:0000313" key="2">
    <source>
        <dbReference type="EMBL" id="HCO27204.1"/>
    </source>
</evidence>
<dbReference type="EMBL" id="DQAY01000191">
    <property type="protein sequence ID" value="HCO27204.1"/>
    <property type="molecule type" value="Genomic_DNA"/>
</dbReference>
<feature type="compositionally biased region" description="Basic and acidic residues" evidence="1">
    <location>
        <begin position="132"/>
        <end position="142"/>
    </location>
</feature>
<feature type="region of interest" description="Disordered" evidence="1">
    <location>
        <begin position="64"/>
        <end position="91"/>
    </location>
</feature>
<sequence length="541" mass="59841">MSNGITPDEQNNNPSEIPCPLCNEMVRSGLVRCWNCGSFMREDIAEAYRKMQENPAPMIFSQLPEETENPEEEQSRSSIATMTGYSDRDDDDFELDKSIAVTEYEASDDDFQLTGDLDSSQDDQTTIPLAREESEVEARQHEEQEEEAEAPATEEKAKKIAEAPAEDHSVATGGDVLFNVAIEEEKEEKRRRKGGGRRRRRRGGKVEGGIVVYCPNGHRIRVREEYRGAAGKCPACSVVYLVPRAVPSEQEAEQPETAEGQEVTEGSDGFDAGAYSHWLKGIKLHAIDPTKLKLKPNSLEKAFTTVDLAISPEKMLVLVVAKAGLLGGGSKDKLDKARAEIAAHLREEKEEAEIPAASVQAVTAEQISKLRVVFPTMYDHESVFAGVPVFGKGRIAIALPKQEDSKENQYLTFSLSEYRKLTEALSEFFGIDQLGQDSGIPLTDQMQQVTCHYSEESFEVLDNENLEFYEADPEIELTLAGRQCQGCQLIVSEDSRKKERIGGKTGKGIAKTKCPKCNEKFGNISLYQLAKTEVPAEAAAE</sequence>
<name>A0A3D3REF2_9PLAN</name>
<dbReference type="RefSeq" id="WP_278447126.1">
    <property type="nucleotide sequence ID" value="NZ_CAXBMG010000043.1"/>
</dbReference>
<organism evidence="2 3">
    <name type="scientific">Gimesia maris</name>
    <dbReference type="NCBI Taxonomy" id="122"/>
    <lineage>
        <taxon>Bacteria</taxon>
        <taxon>Pseudomonadati</taxon>
        <taxon>Planctomycetota</taxon>
        <taxon>Planctomycetia</taxon>
        <taxon>Planctomycetales</taxon>
        <taxon>Planctomycetaceae</taxon>
        <taxon>Gimesia</taxon>
    </lineage>
</organism>
<feature type="region of interest" description="Disordered" evidence="1">
    <location>
        <begin position="247"/>
        <end position="267"/>
    </location>
</feature>
<reference evidence="2 3" key="1">
    <citation type="journal article" date="2018" name="Nat. Biotechnol.">
        <title>A standardized bacterial taxonomy based on genome phylogeny substantially revises the tree of life.</title>
        <authorList>
            <person name="Parks D.H."/>
            <person name="Chuvochina M."/>
            <person name="Waite D.W."/>
            <person name="Rinke C."/>
            <person name="Skarshewski A."/>
            <person name="Chaumeil P.A."/>
            <person name="Hugenholtz P."/>
        </authorList>
    </citation>
    <scope>NUCLEOTIDE SEQUENCE [LARGE SCALE GENOMIC DNA]</scope>
    <source>
        <strain evidence="2">UBA9375</strain>
    </source>
</reference>
<feature type="compositionally biased region" description="Basic and acidic residues" evidence="1">
    <location>
        <begin position="153"/>
        <end position="169"/>
    </location>
</feature>
<evidence type="ECO:0000256" key="1">
    <source>
        <dbReference type="SAM" id="MobiDB-lite"/>
    </source>
</evidence>
<gene>
    <name evidence="2" type="ORF">DIT97_30930</name>
</gene>
<feature type="region of interest" description="Disordered" evidence="1">
    <location>
        <begin position="132"/>
        <end position="176"/>
    </location>
</feature>
<protein>
    <submittedName>
        <fullName evidence="2">Uncharacterized protein</fullName>
    </submittedName>
</protein>
<comment type="caution">
    <text evidence="2">The sequence shown here is derived from an EMBL/GenBank/DDBJ whole genome shotgun (WGS) entry which is preliminary data.</text>
</comment>
<accession>A0A3D3REF2</accession>
<evidence type="ECO:0000313" key="3">
    <source>
        <dbReference type="Proteomes" id="UP000263642"/>
    </source>
</evidence>
<dbReference type="AlphaFoldDB" id="A0A3D3REF2"/>